<proteinExistence type="predicted"/>
<evidence type="ECO:0000313" key="2">
    <source>
        <dbReference type="EMBL" id="EFK58070.1"/>
    </source>
</evidence>
<dbReference type="HOGENOM" id="CLU_586481_0_0_10"/>
<keyword evidence="3" id="KW-1185">Reference proteome</keyword>
<dbReference type="PANTHER" id="PTHR42852">
    <property type="entry name" value="THIOL:DISULFIDE INTERCHANGE PROTEIN DSBE"/>
    <property type="match status" value="1"/>
</dbReference>
<evidence type="ECO:0000313" key="3">
    <source>
        <dbReference type="Proteomes" id="UP000006258"/>
    </source>
</evidence>
<comment type="caution">
    <text evidence="2">The sequence shown here is derived from an EMBL/GenBank/DDBJ whole genome shotgun (WGS) entry which is preliminary data.</text>
</comment>
<dbReference type="Gene3D" id="3.40.30.10">
    <property type="entry name" value="Glutaredoxin"/>
    <property type="match status" value="1"/>
</dbReference>
<dbReference type="RefSeq" id="WP_003001341.1">
    <property type="nucleotide sequence ID" value="NZ_GL379776.1"/>
</dbReference>
<protein>
    <submittedName>
        <fullName evidence="2">Redoxin family protein</fullName>
    </submittedName>
</protein>
<dbReference type="Pfam" id="PF08534">
    <property type="entry name" value="Redoxin"/>
    <property type="match status" value="1"/>
</dbReference>
<reference evidence="2" key="1">
    <citation type="submission" date="2010-07" db="EMBL/GenBank/DDBJ databases">
        <authorList>
            <person name="Muzny D."/>
            <person name="Qin X."/>
            <person name="Buhay C."/>
            <person name="Dugan-Rocha S."/>
            <person name="Ding Y."/>
            <person name="Chen G."/>
            <person name="Hawes A."/>
            <person name="Holder M."/>
            <person name="Jhangiani S."/>
            <person name="Johnson A."/>
            <person name="Khan Z."/>
            <person name="Li Z."/>
            <person name="Liu W."/>
            <person name="Liu X."/>
            <person name="Perez L."/>
            <person name="Shen H."/>
            <person name="Wang Q."/>
            <person name="Watt J."/>
            <person name="Xi L."/>
            <person name="Xin Y."/>
            <person name="Zhou J."/>
            <person name="Deng J."/>
            <person name="Jiang H."/>
            <person name="Liu Y."/>
            <person name="Qu J."/>
            <person name="Song X.-Z."/>
            <person name="Zhang L."/>
            <person name="Villasana D."/>
            <person name="Johnson A."/>
            <person name="Liu J."/>
            <person name="Liyanage D."/>
            <person name="Lorensuhewa L."/>
            <person name="Robinson T."/>
            <person name="Song A."/>
            <person name="Song B.-B."/>
            <person name="Dinh H."/>
            <person name="Thornton R."/>
            <person name="Coyle M."/>
            <person name="Francisco L."/>
            <person name="Jackson L."/>
            <person name="Javaid M."/>
            <person name="Korchina V."/>
            <person name="Kovar C."/>
            <person name="Mata R."/>
            <person name="Mathew T."/>
            <person name="Ngo R."/>
            <person name="Nguyen L."/>
            <person name="Nguyen N."/>
            <person name="Okwuonu G."/>
            <person name="Ongeri F."/>
            <person name="Pham C."/>
            <person name="Simmons D."/>
            <person name="Wilczek-Boney K."/>
            <person name="Hale W."/>
            <person name="Jakkamsetti A."/>
            <person name="Pham P."/>
            <person name="Ruth R."/>
            <person name="San Lucas F."/>
            <person name="Warren J."/>
            <person name="Zhang J."/>
            <person name="Zhao Z."/>
            <person name="Zhou C."/>
            <person name="Zhu D."/>
            <person name="Lee S."/>
            <person name="Bess C."/>
            <person name="Blankenburg K."/>
            <person name="Forbes L."/>
            <person name="Fu Q."/>
            <person name="Gubbala S."/>
            <person name="Hirani K."/>
            <person name="Jayaseelan J.C."/>
            <person name="Lara F."/>
            <person name="Munidasa M."/>
            <person name="Palculict T."/>
            <person name="Patil S."/>
            <person name="Pu L.-L."/>
            <person name="Saada N."/>
            <person name="Tang L."/>
            <person name="Weissenberger G."/>
            <person name="Zhu Y."/>
            <person name="Hemphill L."/>
            <person name="Shang Y."/>
            <person name="Youmans B."/>
            <person name="Ayvaz T."/>
            <person name="Ross M."/>
            <person name="Santibanez J."/>
            <person name="Aqrawi P."/>
            <person name="Gross S."/>
            <person name="Joshi V."/>
            <person name="Fowler G."/>
            <person name="Nazareth L."/>
            <person name="Reid J."/>
            <person name="Worley K."/>
            <person name="Petrosino J."/>
            <person name="Highlander S."/>
            <person name="Gibbs R."/>
        </authorList>
    </citation>
    <scope>NUCLEOTIDE SEQUENCE [LARGE SCALE GENOMIC DNA]</scope>
    <source>
        <strain evidence="2">ATCC 33861</strain>
    </source>
</reference>
<dbReference type="STRING" id="525373.HMPREF0766_12062"/>
<accession>D7VM65</accession>
<dbReference type="PROSITE" id="PS51352">
    <property type="entry name" value="THIOREDOXIN_2"/>
    <property type="match status" value="1"/>
</dbReference>
<dbReference type="AlphaFoldDB" id="D7VM65"/>
<dbReference type="InterPro" id="IPR013766">
    <property type="entry name" value="Thioredoxin_domain"/>
</dbReference>
<dbReference type="GO" id="GO:0016491">
    <property type="term" value="F:oxidoreductase activity"/>
    <property type="evidence" value="ECO:0007669"/>
    <property type="project" value="InterPro"/>
</dbReference>
<dbReference type="InterPro" id="IPR013740">
    <property type="entry name" value="Redoxin"/>
</dbReference>
<dbReference type="Proteomes" id="UP000006258">
    <property type="component" value="Unassembled WGS sequence"/>
</dbReference>
<dbReference type="SUPFAM" id="SSF52833">
    <property type="entry name" value="Thioredoxin-like"/>
    <property type="match status" value="1"/>
</dbReference>
<organism evidence="2 3">
    <name type="scientific">Sphingobacterium spiritivorum ATCC 33861</name>
    <dbReference type="NCBI Taxonomy" id="525373"/>
    <lineage>
        <taxon>Bacteria</taxon>
        <taxon>Pseudomonadati</taxon>
        <taxon>Bacteroidota</taxon>
        <taxon>Sphingobacteriia</taxon>
        <taxon>Sphingobacteriales</taxon>
        <taxon>Sphingobacteriaceae</taxon>
        <taxon>Sphingobacterium</taxon>
    </lineage>
</organism>
<dbReference type="eggNOG" id="COG0526">
    <property type="taxonomic scope" value="Bacteria"/>
</dbReference>
<dbReference type="InterPro" id="IPR036249">
    <property type="entry name" value="Thioredoxin-like_sf"/>
</dbReference>
<dbReference type="GeneID" id="95430266"/>
<feature type="domain" description="Thioredoxin" evidence="1">
    <location>
        <begin position="326"/>
        <end position="466"/>
    </location>
</feature>
<evidence type="ECO:0000259" key="1">
    <source>
        <dbReference type="PROSITE" id="PS51352"/>
    </source>
</evidence>
<sequence>MSSICRQVVGPQNVYVEKIDSVRIRYDIKGTPKENIFFVKKHIIDGNDEVLGIIPREFEVKNAELFIKAKSPSLIYILYNDKKYPVYIANNNNSITIDVNDTIPKLYYQGSDKFANQYLLARQKILDEEYLNVRSLYSLSLDSFMNLNEKIEDRIIVLREEYFDEIEDDGFKTFDYADIKSLITIRHILFSDYHNYFTKERVEPLKNISEVKVEDFGYDTSCLLSKTYVDLVGMYLNYNVKNRIDCSKEEFENQQLCYFSAKFNIALSIFTNKEISEFFAIQTMIDALDYGLTDFFKTHLEEMKKQFSQSEYLKIAMWKENALNSIEKGKKAPNIKFVRQDSTSFQLNDLLGKVVYLNVWSLGCSSSVEELSGINYLVNEFSDSSKYNFINIYLDNDSNEQKRYLESSPIKGVNVTLSNINDFSKKYFVNTLPRYIIINKEGMVESPYASRPSSPELKAKLKSLVD</sequence>
<name>D7VM65_SPHSI</name>
<dbReference type="EMBL" id="ACHA02000010">
    <property type="protein sequence ID" value="EFK58070.1"/>
    <property type="molecule type" value="Genomic_DNA"/>
</dbReference>
<gene>
    <name evidence="2" type="ORF">HMPREF0766_12062</name>
</gene>
<dbReference type="InterPro" id="IPR050553">
    <property type="entry name" value="Thioredoxin_ResA/DsbE_sf"/>
</dbReference>
<dbReference type="PANTHER" id="PTHR42852:SF13">
    <property type="entry name" value="PROTEIN DIPZ"/>
    <property type="match status" value="1"/>
</dbReference>